<dbReference type="Proteomes" id="UP000823941">
    <property type="component" value="Chromosome 4"/>
</dbReference>
<comment type="caution">
    <text evidence="12">The sequence shown here is derived from an EMBL/GenBank/DDBJ whole genome shotgun (WGS) entry which is preliminary data.</text>
</comment>
<dbReference type="InterPro" id="IPR042294">
    <property type="entry name" value="SETD2_animal"/>
</dbReference>
<feature type="compositionally biased region" description="Low complexity" evidence="8">
    <location>
        <begin position="382"/>
        <end position="399"/>
    </location>
</feature>
<dbReference type="SUPFAM" id="SSF82199">
    <property type="entry name" value="SET domain"/>
    <property type="match status" value="1"/>
</dbReference>
<dbReference type="SMART" id="SM00317">
    <property type="entry name" value="SET"/>
    <property type="match status" value="1"/>
</dbReference>
<feature type="domain" description="AWS" evidence="11">
    <location>
        <begin position="574"/>
        <end position="627"/>
    </location>
</feature>
<evidence type="ECO:0008006" key="14">
    <source>
        <dbReference type="Google" id="ProtNLM"/>
    </source>
</evidence>
<dbReference type="InterPro" id="IPR044437">
    <property type="entry name" value="SETD2/Set2_SET"/>
</dbReference>
<dbReference type="InterPro" id="IPR006560">
    <property type="entry name" value="AWS_dom"/>
</dbReference>
<feature type="region of interest" description="Disordered" evidence="8">
    <location>
        <begin position="304"/>
        <end position="326"/>
    </location>
</feature>
<evidence type="ECO:0000259" key="11">
    <source>
        <dbReference type="PROSITE" id="PS51215"/>
    </source>
</evidence>
<keyword evidence="3" id="KW-0158">Chromosome</keyword>
<dbReference type="PANTHER" id="PTHR46711:SF1">
    <property type="entry name" value="HISTONE-LYSINE N-METHYLTRANSFERASE SETD2"/>
    <property type="match status" value="1"/>
</dbReference>
<dbReference type="InterPro" id="IPR046341">
    <property type="entry name" value="SET_dom_sf"/>
</dbReference>
<keyword evidence="6" id="KW-0949">S-adenosyl-L-methionine</keyword>
<dbReference type="PROSITE" id="PS50280">
    <property type="entry name" value="SET"/>
    <property type="match status" value="1"/>
</dbReference>
<dbReference type="PROSITE" id="PS51215">
    <property type="entry name" value="AWS"/>
    <property type="match status" value="1"/>
</dbReference>
<feature type="compositionally biased region" description="Low complexity" evidence="8">
    <location>
        <begin position="505"/>
        <end position="528"/>
    </location>
</feature>
<evidence type="ECO:0000259" key="10">
    <source>
        <dbReference type="PROSITE" id="PS50868"/>
    </source>
</evidence>
<feature type="compositionally biased region" description="Low complexity" evidence="8">
    <location>
        <begin position="24"/>
        <end position="35"/>
    </location>
</feature>
<keyword evidence="13" id="KW-1185">Reference proteome</keyword>
<feature type="compositionally biased region" description="Polar residues" evidence="8">
    <location>
        <begin position="785"/>
        <end position="800"/>
    </location>
</feature>
<gene>
    <name evidence="12" type="ORF">JYU34_002132</name>
</gene>
<evidence type="ECO:0000259" key="9">
    <source>
        <dbReference type="PROSITE" id="PS50280"/>
    </source>
</evidence>
<evidence type="ECO:0000256" key="7">
    <source>
        <dbReference type="ARBA" id="ARBA00023242"/>
    </source>
</evidence>
<feature type="compositionally biased region" description="Polar residues" evidence="8">
    <location>
        <begin position="400"/>
        <end position="416"/>
    </location>
</feature>
<keyword evidence="7" id="KW-0539">Nucleus</keyword>
<protein>
    <recommendedName>
        <fullName evidence="14">Histone-lysine N-methyltransferase SETD2</fullName>
    </recommendedName>
</protein>
<feature type="region of interest" description="Disordered" evidence="8">
    <location>
        <begin position="104"/>
        <end position="149"/>
    </location>
</feature>
<evidence type="ECO:0000256" key="4">
    <source>
        <dbReference type="ARBA" id="ARBA00022603"/>
    </source>
</evidence>
<dbReference type="SMART" id="SM00570">
    <property type="entry name" value="AWS"/>
    <property type="match status" value="1"/>
</dbReference>
<dbReference type="Pfam" id="PF17907">
    <property type="entry name" value="AWS"/>
    <property type="match status" value="1"/>
</dbReference>
<accession>A0ABQ7R1H5</accession>
<evidence type="ECO:0000256" key="3">
    <source>
        <dbReference type="ARBA" id="ARBA00022454"/>
    </source>
</evidence>
<organism evidence="12 13">
    <name type="scientific">Plutella xylostella</name>
    <name type="common">Diamondback moth</name>
    <name type="synonym">Plutella maculipennis</name>
    <dbReference type="NCBI Taxonomy" id="51655"/>
    <lineage>
        <taxon>Eukaryota</taxon>
        <taxon>Metazoa</taxon>
        <taxon>Ecdysozoa</taxon>
        <taxon>Arthropoda</taxon>
        <taxon>Hexapoda</taxon>
        <taxon>Insecta</taxon>
        <taxon>Pterygota</taxon>
        <taxon>Neoptera</taxon>
        <taxon>Endopterygota</taxon>
        <taxon>Lepidoptera</taxon>
        <taxon>Glossata</taxon>
        <taxon>Ditrysia</taxon>
        <taxon>Yponomeutoidea</taxon>
        <taxon>Plutellidae</taxon>
        <taxon>Plutella</taxon>
    </lineage>
</organism>
<feature type="region of interest" description="Disordered" evidence="8">
    <location>
        <begin position="338"/>
        <end position="429"/>
    </location>
</feature>
<reference evidence="12 13" key="1">
    <citation type="submission" date="2021-06" db="EMBL/GenBank/DDBJ databases">
        <title>A haploid diamondback moth (Plutella xylostella L.) genome assembly resolves 31 chromosomes and identifies a diamide resistance mutation.</title>
        <authorList>
            <person name="Ward C.M."/>
            <person name="Perry K.D."/>
            <person name="Baker G."/>
            <person name="Powis K."/>
            <person name="Heckel D.G."/>
            <person name="Baxter S.W."/>
        </authorList>
    </citation>
    <scope>NUCLEOTIDE SEQUENCE [LARGE SCALE GENOMIC DNA]</scope>
    <source>
        <strain evidence="12 13">LV</strain>
        <tissue evidence="12">Single pupa</tissue>
    </source>
</reference>
<feature type="compositionally biased region" description="Polar residues" evidence="8">
    <location>
        <begin position="353"/>
        <end position="363"/>
    </location>
</feature>
<evidence type="ECO:0000256" key="8">
    <source>
        <dbReference type="SAM" id="MobiDB-lite"/>
    </source>
</evidence>
<keyword evidence="4" id="KW-0489">Methyltransferase</keyword>
<dbReference type="SMART" id="SM00508">
    <property type="entry name" value="PostSET"/>
    <property type="match status" value="1"/>
</dbReference>
<feature type="compositionally biased region" description="Pro residues" evidence="8">
    <location>
        <begin position="53"/>
        <end position="65"/>
    </location>
</feature>
<dbReference type="EMBL" id="JAHIBW010000004">
    <property type="protein sequence ID" value="KAG7311146.1"/>
    <property type="molecule type" value="Genomic_DNA"/>
</dbReference>
<dbReference type="InterPro" id="IPR001214">
    <property type="entry name" value="SET_dom"/>
</dbReference>
<dbReference type="CDD" id="cd19172">
    <property type="entry name" value="SET_SETD2"/>
    <property type="match status" value="1"/>
</dbReference>
<feature type="region of interest" description="Disordered" evidence="8">
    <location>
        <begin position="1"/>
        <end position="85"/>
    </location>
</feature>
<evidence type="ECO:0000256" key="6">
    <source>
        <dbReference type="ARBA" id="ARBA00022691"/>
    </source>
</evidence>
<feature type="compositionally biased region" description="Low complexity" evidence="8">
    <location>
        <begin position="43"/>
        <end position="52"/>
    </location>
</feature>
<dbReference type="InterPro" id="IPR003616">
    <property type="entry name" value="Post-SET_dom"/>
</dbReference>
<feature type="region of interest" description="Disordered" evidence="8">
    <location>
        <begin position="227"/>
        <end position="268"/>
    </location>
</feature>
<proteinExistence type="predicted"/>
<evidence type="ECO:0000313" key="12">
    <source>
        <dbReference type="EMBL" id="KAG7311146.1"/>
    </source>
</evidence>
<feature type="compositionally biased region" description="Polar residues" evidence="8">
    <location>
        <begin position="249"/>
        <end position="266"/>
    </location>
</feature>
<feature type="compositionally biased region" description="Polar residues" evidence="8">
    <location>
        <begin position="129"/>
        <end position="149"/>
    </location>
</feature>
<evidence type="ECO:0000256" key="5">
    <source>
        <dbReference type="ARBA" id="ARBA00022679"/>
    </source>
</evidence>
<feature type="compositionally biased region" description="Polar residues" evidence="8">
    <location>
        <begin position="304"/>
        <end position="314"/>
    </location>
</feature>
<evidence type="ECO:0000256" key="2">
    <source>
        <dbReference type="ARBA" id="ARBA00004286"/>
    </source>
</evidence>
<feature type="domain" description="SET" evidence="9">
    <location>
        <begin position="629"/>
        <end position="746"/>
    </location>
</feature>
<evidence type="ECO:0000256" key="1">
    <source>
        <dbReference type="ARBA" id="ARBA00004123"/>
    </source>
</evidence>
<feature type="region of interest" description="Disordered" evidence="8">
    <location>
        <begin position="493"/>
        <end position="537"/>
    </location>
</feature>
<feature type="compositionally biased region" description="Acidic residues" evidence="8">
    <location>
        <begin position="772"/>
        <end position="783"/>
    </location>
</feature>
<feature type="compositionally biased region" description="Basic and acidic residues" evidence="8">
    <location>
        <begin position="315"/>
        <end position="326"/>
    </location>
</feature>
<keyword evidence="5" id="KW-0808">Transferase</keyword>
<dbReference type="PANTHER" id="PTHR46711">
    <property type="entry name" value="HISTONE-LYSINE N-METHYLTRANSFERASE SETD2"/>
    <property type="match status" value="1"/>
</dbReference>
<dbReference type="Pfam" id="PF00856">
    <property type="entry name" value="SET"/>
    <property type="match status" value="1"/>
</dbReference>
<dbReference type="PROSITE" id="PS50868">
    <property type="entry name" value="POST_SET"/>
    <property type="match status" value="1"/>
</dbReference>
<name>A0ABQ7R1H5_PLUXY</name>
<evidence type="ECO:0000313" key="13">
    <source>
        <dbReference type="Proteomes" id="UP000823941"/>
    </source>
</evidence>
<comment type="subcellular location">
    <subcellularLocation>
        <location evidence="2">Chromosome</location>
    </subcellularLocation>
    <subcellularLocation>
        <location evidence="1">Nucleus</location>
    </subcellularLocation>
</comment>
<feature type="compositionally biased region" description="Basic residues" evidence="8">
    <location>
        <begin position="808"/>
        <end position="817"/>
    </location>
</feature>
<dbReference type="Gene3D" id="2.170.270.10">
    <property type="entry name" value="SET domain"/>
    <property type="match status" value="1"/>
</dbReference>
<feature type="compositionally biased region" description="Polar residues" evidence="8">
    <location>
        <begin position="67"/>
        <end position="79"/>
    </location>
</feature>
<feature type="region of interest" description="Disordered" evidence="8">
    <location>
        <begin position="770"/>
        <end position="828"/>
    </location>
</feature>
<feature type="domain" description="Post-SET" evidence="10">
    <location>
        <begin position="753"/>
        <end position="769"/>
    </location>
</feature>
<sequence>MAKKKKPAAKGTGPRRNARRGKQPSETDAAAAAEPGQPPAAPAPGTSADAPAPAAPAAPAAPEPPLDSTSLPNTDQPTTSHPPVPIVVLHKKFGKYRCLFNNDEKKCDLGSDSETSSSLEIRVVDPGASSESDSTALESQSDSASMSNCSPVINTIRTLNSNSGDYSPMPAFNLSEIQLPPMENTESVSHTVDAVSVQQSQPPIEQVLDKIELPNTEPTLDQQLTKMETETSMPQQELGIQPPFVDHTPVSNTEELPSTHTPSAEEQTNEVIELEDDDDDEEVITVVQIVEDDNPEYYYDIQISSPKEATNETAVQKEETSKEPINEFQQHFEKLNLASSVPDLNSPMDCTEMNDSNRSSACNTPDLLAFLKDSSSDQLVRPDPSLTPSSTLSDDSNSSRVTSEPAQNDSAESSPSGVRRSSRIKTISTLKQKTKGYGLVKTPLKKALMSQTKLKLEEIGSDSQEKMPDGLLTNASNSPTFPVPTDMPVKVKSRWRRSSELEMGASSPALSPLASPSLPKLPPVSEGENVTEEEQQEIQLTKETCDKIIAERMSQFVHLEENEYLCERMISKETKKMICDCFLTKEETDRGELGCGEDCLNRLLMIECNYRCPVGDRCTNRRFQKKELAPLKVFYADKKGCGVEASEEIISGEFLMEYIGEVLDYEQFYKRAQEYSDENNLHHYFMSLKGDTVIDATMKGNISRFINHSCDPNAETQKWTVNGELRIGFFSKRDIVPGEEITFDYQFQRFGKVAQRCYCGASNCRGWIGAEPDSDEEEEEDDVSTSKSLQPQPGETQQSTPRAPAPRRAPRAPRRKVPAPDLVQDADIEDDIESLTRSGIKNQSHTLRLSRTVVRAKTQRAQTSLLRLLRDADLPCRRLFLDYRGLRLLGPWCHGATPQFRLEMLQTLDRLPIPNKTMVQESRLLSMVERWLSDNTGMWHSITRDDYIYIMLTNVIPEGLVRGD</sequence>